<sequence length="143" mass="16573">MVHCKMNLTKKNLERVQKKCDKHPDFCVVIWRKHLFSNTVKGIGSPKHKIDYPHEFPVGGKRRWLVAAREIYLRQRVSYAGNLAEVFLQWTDQMPDRYGGWIMGIIIVVDRNETIPTKTGHSAGFSFYHRDYATKGGDPPCKL</sequence>
<name>F7NFX3_9FIRM</name>
<keyword evidence="2" id="KW-1185">Reference proteome</keyword>
<dbReference type="EMBL" id="AFGF01000038">
    <property type="protein sequence ID" value="EGO65036.1"/>
    <property type="molecule type" value="Genomic_DNA"/>
</dbReference>
<proteinExistence type="predicted"/>
<evidence type="ECO:0000313" key="1">
    <source>
        <dbReference type="EMBL" id="EGO65036.1"/>
    </source>
</evidence>
<dbReference type="Proteomes" id="UP000003240">
    <property type="component" value="Unassembled WGS sequence"/>
</dbReference>
<reference evidence="1 2" key="1">
    <citation type="journal article" date="2011" name="EMBO J.">
        <title>Structural diversity of bacterial flagellar motors.</title>
        <authorList>
            <person name="Chen S."/>
            <person name="Beeby M."/>
            <person name="Murphy G.E."/>
            <person name="Leadbetter J.R."/>
            <person name="Hendrixson D.R."/>
            <person name="Briegel A."/>
            <person name="Li Z."/>
            <person name="Shi J."/>
            <person name="Tocheva E.I."/>
            <person name="Muller A."/>
            <person name="Dobro M.J."/>
            <person name="Jensen G.J."/>
        </authorList>
    </citation>
    <scope>NUCLEOTIDE SEQUENCE [LARGE SCALE GENOMIC DNA]</scope>
    <source>
        <strain evidence="1 2">DSM 6540</strain>
    </source>
</reference>
<gene>
    <name evidence="1" type="ORF">ALO_04783</name>
</gene>
<comment type="caution">
    <text evidence="1">The sequence shown here is derived from an EMBL/GenBank/DDBJ whole genome shotgun (WGS) entry which is preliminary data.</text>
</comment>
<protein>
    <submittedName>
        <fullName evidence="1">Uncharacterized protein</fullName>
    </submittedName>
</protein>
<dbReference type="STRING" id="1009370.ALO_04783"/>
<evidence type="ECO:0000313" key="2">
    <source>
        <dbReference type="Proteomes" id="UP000003240"/>
    </source>
</evidence>
<organism evidence="1 2">
    <name type="scientific">Acetonema longum DSM 6540</name>
    <dbReference type="NCBI Taxonomy" id="1009370"/>
    <lineage>
        <taxon>Bacteria</taxon>
        <taxon>Bacillati</taxon>
        <taxon>Bacillota</taxon>
        <taxon>Negativicutes</taxon>
        <taxon>Acetonemataceae</taxon>
        <taxon>Acetonema</taxon>
    </lineage>
</organism>
<accession>F7NFX3</accession>
<dbReference type="AlphaFoldDB" id="F7NFX3"/>
<feature type="non-terminal residue" evidence="1">
    <location>
        <position position="143"/>
    </location>
</feature>